<gene>
    <name evidence="2" type="ORF">TPC1_30556</name>
</gene>
<name>A0A146K336_9EUKA</name>
<feature type="coiled-coil region" evidence="1">
    <location>
        <begin position="352"/>
        <end position="386"/>
    </location>
</feature>
<proteinExistence type="predicted"/>
<feature type="non-terminal residue" evidence="2">
    <location>
        <position position="1"/>
    </location>
</feature>
<feature type="coiled-coil region" evidence="1">
    <location>
        <begin position="214"/>
        <end position="310"/>
    </location>
</feature>
<evidence type="ECO:0000313" key="2">
    <source>
        <dbReference type="EMBL" id="JAP89949.1"/>
    </source>
</evidence>
<evidence type="ECO:0000256" key="1">
    <source>
        <dbReference type="SAM" id="Coils"/>
    </source>
</evidence>
<protein>
    <submittedName>
        <fullName evidence="2">Uncharacterized protein</fullName>
    </submittedName>
</protein>
<feature type="coiled-coil region" evidence="1">
    <location>
        <begin position="419"/>
        <end position="529"/>
    </location>
</feature>
<dbReference type="EMBL" id="GDID01006657">
    <property type="protein sequence ID" value="JAP89949.1"/>
    <property type="molecule type" value="Transcribed_RNA"/>
</dbReference>
<accession>A0A146K336</accession>
<organism evidence="2">
    <name type="scientific">Trepomonas sp. PC1</name>
    <dbReference type="NCBI Taxonomy" id="1076344"/>
    <lineage>
        <taxon>Eukaryota</taxon>
        <taxon>Metamonada</taxon>
        <taxon>Diplomonadida</taxon>
        <taxon>Hexamitidae</taxon>
        <taxon>Hexamitinae</taxon>
        <taxon>Trepomonas</taxon>
    </lineage>
</organism>
<reference evidence="2" key="1">
    <citation type="submission" date="2015-07" db="EMBL/GenBank/DDBJ databases">
        <title>Adaptation to a free-living lifestyle via gene acquisitions in the diplomonad Trepomonas sp. PC1.</title>
        <authorList>
            <person name="Xu F."/>
            <person name="Jerlstrom-Hultqvist J."/>
            <person name="Kolisko M."/>
            <person name="Simpson A.G.B."/>
            <person name="Roger A.J."/>
            <person name="Svard S.G."/>
            <person name="Andersson J.O."/>
        </authorList>
    </citation>
    <scope>NUCLEOTIDE SEQUENCE</scope>
    <source>
        <strain evidence="2">PC1</strain>
    </source>
</reference>
<dbReference type="AlphaFoldDB" id="A0A146K336"/>
<sequence>TSLASSYGLQIDPYAKFTFEAVRTVPSKNKVEEFQKIQSRFKDQAFSMEDLMLLFKEFQITEDQKWTVTTNFAKKQNNTVYNHVYSVVSNYVNQQYRVSFFCRYFQILTKRAKETNNQSPQARIEDFIESVLDVQATSDQQWQIVTSLASSYGLQIDPDARFAFEAVRTVKSENLIQLFQTLCKMRKTSSLDSSSQLCDSLAGMQVPWVDKVEALKLANNVEDLEAADEEAEQQMLEAVLKHEQERISVFVKQRVQMKNLAMTSKDCKIKSLTSELQVANEKIQEQQQEISNLKKQLAEINGKHLNEKQKIQAAHQVKLSENLQDLNNQELKSQEQFKKDLAIQEELFNTKLAEQQEKIVSQTEYLKKVEEALRKTTEEIQQVVKESKSGDTLLTSFKAMIVQKTVVIDELQLMLEETEASLQKRIKILQKKLKDEQDDKLSVLQNTTTHYENIHKKLQENQEEMEKIIKQYQAEAEVQKCTLNELISEINGYKKAGYQKISEEQAKEIVELKSQVQKLLGAMDQHNKQFLDLNPVLQQMQKVFQKETLQFIDVLRE</sequence>
<keyword evidence="1" id="KW-0175">Coiled coil</keyword>